<evidence type="ECO:0000313" key="1">
    <source>
        <dbReference type="EMBL" id="PXZ01438.1"/>
    </source>
</evidence>
<keyword evidence="2" id="KW-1185">Reference proteome</keyword>
<evidence type="ECO:0000313" key="2">
    <source>
        <dbReference type="Proteomes" id="UP000247565"/>
    </source>
</evidence>
<dbReference type="PROSITE" id="PS51257">
    <property type="entry name" value="PROKAR_LIPOPROTEIN"/>
    <property type="match status" value="1"/>
</dbReference>
<dbReference type="Proteomes" id="UP000247565">
    <property type="component" value="Unassembled WGS sequence"/>
</dbReference>
<organism evidence="1 2">
    <name type="scientific">Commensalibacter melissae</name>
    <dbReference type="NCBI Taxonomy" id="2070537"/>
    <lineage>
        <taxon>Bacteria</taxon>
        <taxon>Pseudomonadati</taxon>
        <taxon>Pseudomonadota</taxon>
        <taxon>Alphaproteobacteria</taxon>
        <taxon>Acetobacterales</taxon>
        <taxon>Acetobacteraceae</taxon>
    </lineage>
</organism>
<dbReference type="EMBL" id="QGLT01000001">
    <property type="protein sequence ID" value="PXZ01438.1"/>
    <property type="molecule type" value="Genomic_DNA"/>
</dbReference>
<evidence type="ECO:0008006" key="3">
    <source>
        <dbReference type="Google" id="ProtNLM"/>
    </source>
</evidence>
<accession>A0A318ND25</accession>
<gene>
    <name evidence="1" type="ORF">DK869_00020</name>
</gene>
<dbReference type="RefSeq" id="WP_110437958.1">
    <property type="nucleotide sequence ID" value="NZ_CP046393.1"/>
</dbReference>
<dbReference type="AlphaFoldDB" id="A0A318ND25"/>
<sequence>MTKSNYLYGFGLCLLLSACGPGKYYSPVNNRLGTARPLSKTNDVIAVLVPYNFQTLVKKARSDDKDWLTYNNLSLDEMMAKIYTEKHLKELGYRVVNDGLHPKNDGHPNVIALIDTNRDTTKDDTVVRTYQTPLFTDTNGNPELWKTNADVFTYKYVDYKVRLVRPAGKDNELFKCNVTPLSTDFCIAPEHPSNYETIFEGFGSINTEANNSAYILDHLTTAVWHNYPDMIGQYKVYLINQEHPEIVKVEANINKKK</sequence>
<proteinExistence type="predicted"/>
<reference evidence="1 2" key="1">
    <citation type="submission" date="2018-05" db="EMBL/GenBank/DDBJ databases">
        <title>Reference genomes for bee gut microbiota database.</title>
        <authorList>
            <person name="Ellegaard K.M."/>
        </authorList>
    </citation>
    <scope>NUCLEOTIDE SEQUENCE [LARGE SCALE GENOMIC DNA]</scope>
    <source>
        <strain evidence="1 2">ESL0284</strain>
    </source>
</reference>
<name>A0A318ND25_9PROT</name>
<protein>
    <recommendedName>
        <fullName evidence="3">Lipoprotein</fullName>
    </recommendedName>
</protein>
<comment type="caution">
    <text evidence="1">The sequence shown here is derived from an EMBL/GenBank/DDBJ whole genome shotgun (WGS) entry which is preliminary data.</text>
</comment>
<dbReference type="OrthoDB" id="7289509at2"/>